<comment type="caution">
    <text evidence="1">The sequence shown here is derived from an EMBL/GenBank/DDBJ whole genome shotgun (WGS) entry which is preliminary data.</text>
</comment>
<name>A0ABQ9ZTM5_9CRUS</name>
<organism evidence="1 2">
    <name type="scientific">Daphnia magna</name>
    <dbReference type="NCBI Taxonomy" id="35525"/>
    <lineage>
        <taxon>Eukaryota</taxon>
        <taxon>Metazoa</taxon>
        <taxon>Ecdysozoa</taxon>
        <taxon>Arthropoda</taxon>
        <taxon>Crustacea</taxon>
        <taxon>Branchiopoda</taxon>
        <taxon>Diplostraca</taxon>
        <taxon>Cladocera</taxon>
        <taxon>Anomopoda</taxon>
        <taxon>Daphniidae</taxon>
        <taxon>Daphnia</taxon>
    </lineage>
</organism>
<proteinExistence type="predicted"/>
<accession>A0ABQ9ZTM5</accession>
<keyword evidence="2" id="KW-1185">Reference proteome</keyword>
<protein>
    <submittedName>
        <fullName evidence="1">Uncharacterized protein</fullName>
    </submittedName>
</protein>
<sequence length="173" mass="19303">MPLGRLTDCPIPNQNASLPAPFDPWQTTTYRGFQQGYRSASSWNHTYMKPHLRRAERAHKTRAKEKKEEKSRMVSDTVYWDIVRETLEVTVAISVCAVTINKLRCNDARQSCTTSQMKARKIVVRTAVTSAANRLDLMATVAIDIPPATATPTPSSPPVEPLIRHISSTGIQV</sequence>
<reference evidence="1 2" key="1">
    <citation type="journal article" date="2023" name="Nucleic Acids Res.">
        <title>The hologenome of Daphnia magna reveals possible DNA methylation and microbiome-mediated evolution of the host genome.</title>
        <authorList>
            <person name="Chaturvedi A."/>
            <person name="Li X."/>
            <person name="Dhandapani V."/>
            <person name="Marshall H."/>
            <person name="Kissane S."/>
            <person name="Cuenca-Cambronero M."/>
            <person name="Asole G."/>
            <person name="Calvet F."/>
            <person name="Ruiz-Romero M."/>
            <person name="Marangio P."/>
            <person name="Guigo R."/>
            <person name="Rago D."/>
            <person name="Mirbahai L."/>
            <person name="Eastwood N."/>
            <person name="Colbourne J.K."/>
            <person name="Zhou J."/>
            <person name="Mallon E."/>
            <person name="Orsini L."/>
        </authorList>
    </citation>
    <scope>NUCLEOTIDE SEQUENCE [LARGE SCALE GENOMIC DNA]</scope>
    <source>
        <strain evidence="1">LRV0_1</strain>
    </source>
</reference>
<dbReference type="EMBL" id="JAOYFB010000005">
    <property type="protein sequence ID" value="KAK4016275.1"/>
    <property type="molecule type" value="Genomic_DNA"/>
</dbReference>
<evidence type="ECO:0000313" key="2">
    <source>
        <dbReference type="Proteomes" id="UP001234178"/>
    </source>
</evidence>
<evidence type="ECO:0000313" key="1">
    <source>
        <dbReference type="EMBL" id="KAK4016275.1"/>
    </source>
</evidence>
<dbReference type="Proteomes" id="UP001234178">
    <property type="component" value="Unassembled WGS sequence"/>
</dbReference>
<gene>
    <name evidence="1" type="ORF">OUZ56_031225</name>
</gene>